<protein>
    <submittedName>
        <fullName evidence="1">Uncharacterized protein</fullName>
    </submittedName>
</protein>
<dbReference type="AlphaFoldDB" id="A0A0F6RID2"/>
<dbReference type="InterPro" id="IPR022260">
    <property type="entry name" value="Integr_conj_element_PilL"/>
</dbReference>
<dbReference type="HOGENOM" id="CLU_2315231_0_0_6"/>
<dbReference type="KEGG" id="cama:F384_09785"/>
<name>A0A0F6RID2_CITAM</name>
<dbReference type="Proteomes" id="UP000034085">
    <property type="component" value="Chromosome"/>
</dbReference>
<dbReference type="PATRIC" id="fig|1261127.3.peg.2038"/>
<accession>A0A0F6RID2</accession>
<dbReference type="NCBIfam" id="TIGR03748">
    <property type="entry name" value="conj_PilL"/>
    <property type="match status" value="1"/>
</dbReference>
<reference evidence="1 2" key="1">
    <citation type="journal article" date="2013" name="Appl. Microbiol. Biotechnol.">
        <title>Glycerol assimilation and production of 1,3-propanediol by Citrobacter amalonaticus Y19.</title>
        <authorList>
            <person name="Ainala S.K."/>
            <person name="Ashok S."/>
            <person name="Ko Y."/>
            <person name="Park S."/>
        </authorList>
    </citation>
    <scope>NUCLEOTIDE SEQUENCE [LARGE SCALE GENOMIC DNA]</scope>
    <source>
        <strain evidence="1 2">Y19</strain>
    </source>
</reference>
<organism evidence="1 2">
    <name type="scientific">Citrobacter amalonaticus Y19</name>
    <dbReference type="NCBI Taxonomy" id="1261127"/>
    <lineage>
        <taxon>Bacteria</taxon>
        <taxon>Pseudomonadati</taxon>
        <taxon>Pseudomonadota</taxon>
        <taxon>Gammaproteobacteria</taxon>
        <taxon>Enterobacterales</taxon>
        <taxon>Enterobacteriaceae</taxon>
        <taxon>Citrobacter</taxon>
    </lineage>
</organism>
<proteinExistence type="predicted"/>
<sequence>MRQVASHSFPAPKKNGKLPTRGDALQLWLTGTGYGLCLPVTDDSRQLFSSPLPDIQRSAGPIRIDDALKIIAGPAWTMAVDEVTRTVCFAPSSATHNLS</sequence>
<dbReference type="EMBL" id="CP011132">
    <property type="protein sequence ID" value="AKE61905.1"/>
    <property type="molecule type" value="Genomic_DNA"/>
</dbReference>
<evidence type="ECO:0000313" key="1">
    <source>
        <dbReference type="EMBL" id="AKE61905.1"/>
    </source>
</evidence>
<evidence type="ECO:0000313" key="2">
    <source>
        <dbReference type="Proteomes" id="UP000034085"/>
    </source>
</evidence>
<gene>
    <name evidence="1" type="ORF">F384_09785</name>
</gene>